<evidence type="ECO:0000313" key="1">
    <source>
        <dbReference type="EMBL" id="KAF9066011.1"/>
    </source>
</evidence>
<proteinExistence type="predicted"/>
<protein>
    <submittedName>
        <fullName evidence="1">Uncharacterized protein</fullName>
    </submittedName>
</protein>
<dbReference type="EMBL" id="JADNRY010000094">
    <property type="protein sequence ID" value="KAF9066011.1"/>
    <property type="molecule type" value="Genomic_DNA"/>
</dbReference>
<reference evidence="1" key="1">
    <citation type="submission" date="2020-11" db="EMBL/GenBank/DDBJ databases">
        <authorList>
            <consortium name="DOE Joint Genome Institute"/>
            <person name="Ahrendt S."/>
            <person name="Riley R."/>
            <person name="Andreopoulos W."/>
            <person name="Labutti K."/>
            <person name="Pangilinan J."/>
            <person name="Ruiz-Duenas F.J."/>
            <person name="Barrasa J.M."/>
            <person name="Sanchez-Garcia M."/>
            <person name="Camarero S."/>
            <person name="Miyauchi S."/>
            <person name="Serrano A."/>
            <person name="Linde D."/>
            <person name="Babiker R."/>
            <person name="Drula E."/>
            <person name="Ayuso-Fernandez I."/>
            <person name="Pacheco R."/>
            <person name="Padilla G."/>
            <person name="Ferreira P."/>
            <person name="Barriuso J."/>
            <person name="Kellner H."/>
            <person name="Castanera R."/>
            <person name="Alfaro M."/>
            <person name="Ramirez L."/>
            <person name="Pisabarro A.G."/>
            <person name="Kuo A."/>
            <person name="Tritt A."/>
            <person name="Lipzen A."/>
            <person name="He G."/>
            <person name="Yan M."/>
            <person name="Ng V."/>
            <person name="Cullen D."/>
            <person name="Martin F."/>
            <person name="Rosso M.-N."/>
            <person name="Henrissat B."/>
            <person name="Hibbett D."/>
            <person name="Martinez A.T."/>
            <person name="Grigoriev I.V."/>
        </authorList>
    </citation>
    <scope>NUCLEOTIDE SEQUENCE</scope>
    <source>
        <strain evidence="1">AH 40177</strain>
    </source>
</reference>
<organism evidence="1 2">
    <name type="scientific">Rhodocollybia butyracea</name>
    <dbReference type="NCBI Taxonomy" id="206335"/>
    <lineage>
        <taxon>Eukaryota</taxon>
        <taxon>Fungi</taxon>
        <taxon>Dikarya</taxon>
        <taxon>Basidiomycota</taxon>
        <taxon>Agaricomycotina</taxon>
        <taxon>Agaricomycetes</taxon>
        <taxon>Agaricomycetidae</taxon>
        <taxon>Agaricales</taxon>
        <taxon>Marasmiineae</taxon>
        <taxon>Omphalotaceae</taxon>
        <taxon>Rhodocollybia</taxon>
    </lineage>
</organism>
<gene>
    <name evidence="1" type="ORF">BDP27DRAFT_1228131</name>
</gene>
<sequence>MANPYAVWNVQATKMGRTTSEPLPSIYGALPFPLPVEDRPSMVFTFTGFDPTVTNCTILGPNGSPQFRIVTDSSMPGYTLLKTLDGRRSALIEWRNQAKCKVEIRGMVSKQYVSEFLRVSPDKRYRIMLVRSQEFMWLPEGDNISLYTVGSSQNNSEFLGRISRNVGAVTLELTQSAVRGGLLQASIIATVLIQSGLNID</sequence>
<keyword evidence="2" id="KW-1185">Reference proteome</keyword>
<evidence type="ECO:0000313" key="2">
    <source>
        <dbReference type="Proteomes" id="UP000772434"/>
    </source>
</evidence>
<name>A0A9P5PMI5_9AGAR</name>
<comment type="caution">
    <text evidence="1">The sequence shown here is derived from an EMBL/GenBank/DDBJ whole genome shotgun (WGS) entry which is preliminary data.</text>
</comment>
<dbReference type="Proteomes" id="UP000772434">
    <property type="component" value="Unassembled WGS sequence"/>
</dbReference>
<dbReference type="OrthoDB" id="3191568at2759"/>
<accession>A0A9P5PMI5</accession>
<dbReference type="AlphaFoldDB" id="A0A9P5PMI5"/>